<dbReference type="InterPro" id="IPR006076">
    <property type="entry name" value="FAD-dep_OxRdtase"/>
</dbReference>
<comment type="similarity">
    <text evidence="10">In the C-terminal section; belongs to the DAO family.</text>
</comment>
<gene>
    <name evidence="10 13" type="primary">mnmC</name>
    <name evidence="13" type="ORF">NKI27_08485</name>
</gene>
<dbReference type="Pfam" id="PF01266">
    <property type="entry name" value="DAO"/>
    <property type="match status" value="1"/>
</dbReference>
<dbReference type="EMBL" id="CP100390">
    <property type="protein sequence ID" value="UZE97755.1"/>
    <property type="molecule type" value="Genomic_DNA"/>
</dbReference>
<evidence type="ECO:0000256" key="3">
    <source>
        <dbReference type="ARBA" id="ARBA00022630"/>
    </source>
</evidence>
<dbReference type="Gene3D" id="3.50.50.60">
    <property type="entry name" value="FAD/NAD(P)-binding domain"/>
    <property type="match status" value="1"/>
</dbReference>
<dbReference type="NCBIfam" id="NF002481">
    <property type="entry name" value="PRK01747.1-2"/>
    <property type="match status" value="1"/>
</dbReference>
<name>A0ABY6N6V5_9ALTE</name>
<dbReference type="Proteomes" id="UP001163739">
    <property type="component" value="Chromosome"/>
</dbReference>
<comment type="catalytic activity">
    <reaction evidence="10">
        <text>5-aminomethyl-2-thiouridine(34) in tRNA + S-adenosyl-L-methionine = 5-methylaminomethyl-2-thiouridine(34) in tRNA + S-adenosyl-L-homocysteine + H(+)</text>
        <dbReference type="Rhea" id="RHEA:19569"/>
        <dbReference type="Rhea" id="RHEA-COMP:10195"/>
        <dbReference type="Rhea" id="RHEA-COMP:10197"/>
        <dbReference type="ChEBI" id="CHEBI:15378"/>
        <dbReference type="ChEBI" id="CHEBI:57856"/>
        <dbReference type="ChEBI" id="CHEBI:59789"/>
        <dbReference type="ChEBI" id="CHEBI:74454"/>
        <dbReference type="ChEBI" id="CHEBI:74455"/>
        <dbReference type="EC" id="2.1.1.61"/>
    </reaction>
</comment>
<keyword evidence="8 10" id="KW-0560">Oxidoreductase</keyword>
<keyword evidence="14" id="KW-1185">Reference proteome</keyword>
<evidence type="ECO:0000256" key="4">
    <source>
        <dbReference type="ARBA" id="ARBA00022679"/>
    </source>
</evidence>
<protein>
    <recommendedName>
        <fullName evidence="10">tRNA 5-methylaminomethyl-2-thiouridine biosynthesis bifunctional protein MnmC</fullName>
        <shortName evidence="10">tRNA mnm(5)s(2)U biosynthesis bifunctional protein</shortName>
    </recommendedName>
    <domain>
        <recommendedName>
            <fullName evidence="10">tRNA (mnm(5)s(2)U34)-methyltransferase</fullName>
            <ecNumber evidence="10">2.1.1.61</ecNumber>
        </recommendedName>
    </domain>
    <domain>
        <recommendedName>
            <fullName evidence="10">FAD-dependent cmnm(5)s(2)U34 oxidoreductase</fullName>
            <ecNumber evidence="10">1.5.-.-</ecNumber>
        </recommendedName>
    </domain>
</protein>
<evidence type="ECO:0000256" key="6">
    <source>
        <dbReference type="ARBA" id="ARBA00022694"/>
    </source>
</evidence>
<dbReference type="InterPro" id="IPR029063">
    <property type="entry name" value="SAM-dependent_MTases_sf"/>
</dbReference>
<dbReference type="InterPro" id="IPR023032">
    <property type="entry name" value="tRNA_MAMT_biosynth_bifunc_MnmC"/>
</dbReference>
<dbReference type="Gene3D" id="3.30.9.10">
    <property type="entry name" value="D-Amino Acid Oxidase, subunit A, domain 2"/>
    <property type="match status" value="1"/>
</dbReference>
<keyword evidence="6 10" id="KW-0819">tRNA processing</keyword>
<evidence type="ECO:0000256" key="2">
    <source>
        <dbReference type="ARBA" id="ARBA00022603"/>
    </source>
</evidence>
<feature type="region of interest" description="FAD-dependent cmnm(5)s(2)U34 oxidoreductase" evidence="10">
    <location>
        <begin position="275"/>
        <end position="673"/>
    </location>
</feature>
<keyword evidence="9 10" id="KW-0511">Multifunctional enzyme</keyword>
<keyword evidence="1 10" id="KW-0963">Cytoplasm</keyword>
<dbReference type="EC" id="2.1.1.61" evidence="10"/>
<organism evidence="13 14">
    <name type="scientific">Alkalimarinus alittae</name>
    <dbReference type="NCBI Taxonomy" id="2961619"/>
    <lineage>
        <taxon>Bacteria</taxon>
        <taxon>Pseudomonadati</taxon>
        <taxon>Pseudomonadota</taxon>
        <taxon>Gammaproteobacteria</taxon>
        <taxon>Alteromonadales</taxon>
        <taxon>Alteromonadaceae</taxon>
        <taxon>Alkalimarinus</taxon>
    </lineage>
</organism>
<evidence type="ECO:0000256" key="8">
    <source>
        <dbReference type="ARBA" id="ARBA00023002"/>
    </source>
</evidence>
<evidence type="ECO:0000256" key="1">
    <source>
        <dbReference type="ARBA" id="ARBA00022490"/>
    </source>
</evidence>
<comment type="subcellular location">
    <subcellularLocation>
        <location evidence="10">Cytoplasm</location>
    </subcellularLocation>
</comment>
<evidence type="ECO:0000259" key="12">
    <source>
        <dbReference type="Pfam" id="PF05430"/>
    </source>
</evidence>
<dbReference type="NCBIfam" id="TIGR03197">
    <property type="entry name" value="MnmC_Cterm"/>
    <property type="match status" value="1"/>
</dbReference>
<dbReference type="EC" id="1.5.-.-" evidence="10"/>
<keyword evidence="3 10" id="KW-0285">Flavoprotein</keyword>
<feature type="domain" description="MnmC-like methyltransferase" evidence="12">
    <location>
        <begin position="118"/>
        <end position="237"/>
    </location>
</feature>
<evidence type="ECO:0000259" key="11">
    <source>
        <dbReference type="Pfam" id="PF01266"/>
    </source>
</evidence>
<dbReference type="InterPro" id="IPR047785">
    <property type="entry name" value="tRNA_MNMC2"/>
</dbReference>
<dbReference type="InterPro" id="IPR017610">
    <property type="entry name" value="tRNA_S-uridine_synth_MnmC_C"/>
</dbReference>
<dbReference type="RefSeq" id="WP_265049232.1">
    <property type="nucleotide sequence ID" value="NZ_CP100390.1"/>
</dbReference>
<dbReference type="NCBIfam" id="NF033855">
    <property type="entry name" value="tRNA_MNMC2"/>
    <property type="match status" value="1"/>
</dbReference>
<keyword evidence="5 10" id="KW-0949">S-adenosyl-L-methionine</keyword>
<dbReference type="PANTHER" id="PTHR13847">
    <property type="entry name" value="SARCOSINE DEHYDROGENASE-RELATED"/>
    <property type="match status" value="1"/>
</dbReference>
<keyword evidence="2 10" id="KW-0489">Methyltransferase</keyword>
<keyword evidence="4 10" id="KW-0808">Transferase</keyword>
<feature type="domain" description="FAD dependent oxidoreductase" evidence="11">
    <location>
        <begin position="271"/>
        <end position="641"/>
    </location>
</feature>
<dbReference type="InterPro" id="IPR008471">
    <property type="entry name" value="MnmC-like_methylTransf"/>
</dbReference>
<comment type="similarity">
    <text evidence="10">In the N-terminal section; belongs to the methyltransferase superfamily. tRNA (mnm(5)s(2)U34)-methyltransferase family.</text>
</comment>
<dbReference type="SUPFAM" id="SSF51905">
    <property type="entry name" value="FAD/NAD(P)-binding domain"/>
    <property type="match status" value="1"/>
</dbReference>
<feature type="region of interest" description="tRNA (mnm(5)s(2)U34)-methyltransferase" evidence="10">
    <location>
        <begin position="1"/>
        <end position="239"/>
    </location>
</feature>
<evidence type="ECO:0000256" key="9">
    <source>
        <dbReference type="ARBA" id="ARBA00023268"/>
    </source>
</evidence>
<dbReference type="Pfam" id="PF05430">
    <property type="entry name" value="Methyltransf_30"/>
    <property type="match status" value="1"/>
</dbReference>
<evidence type="ECO:0000256" key="7">
    <source>
        <dbReference type="ARBA" id="ARBA00022827"/>
    </source>
</evidence>
<proteinExistence type="inferred from homology"/>
<sequence>MQLPSVPTADLIWDEVGHPISKNHNDVYYSRESGIEETQYVFLEHNHIAERLREIDKRNHLTVAEIGFGTGLNFLCCWLEWHNQKINGDAVPLHFVSVENAPLRASDLTKALANWPALSHLSDQLIAQYPLPVKGCHRLVFEQGLVTLTLYIGDAEDQYNQALFLADAWFLDGFAPHKSPEMWSPHLFEIIGLHSAQDATFSTFSIAGVIRRGMTSAGFNVIKVPGFGRKKEMHAGYFVANNNTSVNQLLNLPWFKGSLGTPVNLSSCDYDAIIVGAGLAGATTATALASRGLNVLVVEKQDAPGNGGSGNPQGALYNKFSSDFNVQTEYALNNLLFSQRFYHRTQQQFKTVFWNQCGLIQVAWNEKEKKKQADFLSKNQYPEDLFTPIDAKQASQIAGVELNRGGLFFPDSGWVAPKKLCTLLLESNDISTRYNTQIRALTQDTVSKIWTAIDCNNQTIATAQNIIICSASDAKNVEQLNHFKIKPIRGQVSVVNSDADYPLKTVLCGEGYISPQTDHKFCFGATFDLKNDHCEEIKEDHIKNISQLTEWLDSAKALLSGKHIKTLEGRASQRCSSPDYVPIVGKAPNINEQVDRFSKLRHDAKAKFDVSGAYYQGLFVNIAHGSKGLSSCPLAAEFIASQLCNEPSPLSAEIVKAISPSRFIIRDLIRRKL</sequence>
<keyword evidence="7 10" id="KW-0274">FAD</keyword>
<evidence type="ECO:0000313" key="13">
    <source>
        <dbReference type="EMBL" id="UZE97755.1"/>
    </source>
</evidence>
<dbReference type="Gene3D" id="3.40.50.150">
    <property type="entry name" value="Vaccinia Virus protein VP39"/>
    <property type="match status" value="1"/>
</dbReference>
<accession>A0ABY6N6V5</accession>
<evidence type="ECO:0000313" key="14">
    <source>
        <dbReference type="Proteomes" id="UP001163739"/>
    </source>
</evidence>
<comment type="cofactor">
    <cofactor evidence="10">
        <name>FAD</name>
        <dbReference type="ChEBI" id="CHEBI:57692"/>
    </cofactor>
</comment>
<evidence type="ECO:0000256" key="5">
    <source>
        <dbReference type="ARBA" id="ARBA00022691"/>
    </source>
</evidence>
<reference evidence="13" key="1">
    <citation type="submission" date="2022-06" db="EMBL/GenBank/DDBJ databases">
        <title>Alkalimarinus sp. nov., isolated from gut of a Alitta virens.</title>
        <authorList>
            <person name="Yang A.I."/>
            <person name="Shin N.-R."/>
        </authorList>
    </citation>
    <scope>NUCLEOTIDE SEQUENCE</scope>
    <source>
        <strain evidence="13">A2M4</strain>
    </source>
</reference>
<dbReference type="PANTHER" id="PTHR13847:SF283">
    <property type="entry name" value="TRNA 5-METHYLAMINOMETHYL-2-THIOURIDINE BIOSYNTHESIS BIFUNCTIONAL PROTEIN MNMC"/>
    <property type="match status" value="1"/>
</dbReference>
<dbReference type="HAMAP" id="MF_01102">
    <property type="entry name" value="MnmC"/>
    <property type="match status" value="1"/>
</dbReference>
<evidence type="ECO:0000256" key="10">
    <source>
        <dbReference type="HAMAP-Rule" id="MF_01102"/>
    </source>
</evidence>
<dbReference type="InterPro" id="IPR036188">
    <property type="entry name" value="FAD/NAD-bd_sf"/>
</dbReference>
<comment type="function">
    <text evidence="10">Catalyzes the last two steps in the biosynthesis of 5-methylaminomethyl-2-thiouridine (mnm(5)s(2)U) at the wobble position (U34) in tRNA. Catalyzes the FAD-dependent demodification of cmnm(5)s(2)U34 to nm(5)s(2)U34, followed by the transfer of a methyl group from S-adenosyl-L-methionine to nm(5)s(2)U34, to form mnm(5)s(2)U34.</text>
</comment>